<evidence type="ECO:0000313" key="1">
    <source>
        <dbReference type="EMBL" id="GFY05711.1"/>
    </source>
</evidence>
<dbReference type="EMBL" id="BMAU01021255">
    <property type="protein sequence ID" value="GFY05711.1"/>
    <property type="molecule type" value="Genomic_DNA"/>
</dbReference>
<comment type="caution">
    <text evidence="1">The sequence shown here is derived from an EMBL/GenBank/DDBJ whole genome shotgun (WGS) entry which is preliminary data.</text>
</comment>
<dbReference type="AlphaFoldDB" id="A0A8X6S3D9"/>
<dbReference type="InterPro" id="IPR036397">
    <property type="entry name" value="RNaseH_sf"/>
</dbReference>
<keyword evidence="2" id="KW-1185">Reference proteome</keyword>
<accession>A0A8X6S3D9</accession>
<evidence type="ECO:0000313" key="2">
    <source>
        <dbReference type="Proteomes" id="UP000887159"/>
    </source>
</evidence>
<dbReference type="Gene3D" id="3.30.420.10">
    <property type="entry name" value="Ribonuclease H-like superfamily/Ribonuclease H"/>
    <property type="match status" value="1"/>
</dbReference>
<proteinExistence type="predicted"/>
<organism evidence="1 2">
    <name type="scientific">Trichonephila clavipes</name>
    <name type="common">Golden silk orbweaver</name>
    <name type="synonym">Nephila clavipes</name>
    <dbReference type="NCBI Taxonomy" id="2585209"/>
    <lineage>
        <taxon>Eukaryota</taxon>
        <taxon>Metazoa</taxon>
        <taxon>Ecdysozoa</taxon>
        <taxon>Arthropoda</taxon>
        <taxon>Chelicerata</taxon>
        <taxon>Arachnida</taxon>
        <taxon>Araneae</taxon>
        <taxon>Araneomorphae</taxon>
        <taxon>Entelegynae</taxon>
        <taxon>Araneoidea</taxon>
        <taxon>Nephilidae</taxon>
        <taxon>Trichonephila</taxon>
    </lineage>
</organism>
<protein>
    <submittedName>
        <fullName evidence="1">Uncharacterized protein</fullName>
    </submittedName>
</protein>
<dbReference type="GO" id="GO:0003676">
    <property type="term" value="F:nucleic acid binding"/>
    <property type="evidence" value="ECO:0007669"/>
    <property type="project" value="InterPro"/>
</dbReference>
<sequence>MLRKGIYKTWITSDKASFYLSFTTGETKIQRISREKHRKEAALLEKASKPSGVMVCMEMSSQGSTQSHFFFVKPKAKIDATFYQQKVMKHMIKESKRLYLLSRRVFSPPRFCTMSYCKINYKMAKK</sequence>
<reference evidence="1" key="1">
    <citation type="submission" date="2020-08" db="EMBL/GenBank/DDBJ databases">
        <title>Multicomponent nature underlies the extraordinary mechanical properties of spider dragline silk.</title>
        <authorList>
            <person name="Kono N."/>
            <person name="Nakamura H."/>
            <person name="Mori M."/>
            <person name="Yoshida Y."/>
            <person name="Ohtoshi R."/>
            <person name="Malay A.D."/>
            <person name="Moran D.A.P."/>
            <person name="Tomita M."/>
            <person name="Numata K."/>
            <person name="Arakawa K."/>
        </authorList>
    </citation>
    <scope>NUCLEOTIDE SEQUENCE</scope>
</reference>
<gene>
    <name evidence="1" type="ORF">TNCV_4403781</name>
</gene>
<dbReference type="Proteomes" id="UP000887159">
    <property type="component" value="Unassembled WGS sequence"/>
</dbReference>
<name>A0A8X6S3D9_TRICX</name>